<keyword evidence="7 8" id="KW-0408">Iron</keyword>
<reference evidence="10 11" key="1">
    <citation type="submission" date="2019-11" db="EMBL/GenBank/DDBJ databases">
        <title>Whole genome sequence of Oryza granulata.</title>
        <authorList>
            <person name="Li W."/>
        </authorList>
    </citation>
    <scope>NUCLEOTIDE SEQUENCE [LARGE SCALE GENOMIC DNA]</scope>
    <source>
        <strain evidence="11">cv. Menghai</strain>
        <tissue evidence="10">Leaf</tissue>
    </source>
</reference>
<keyword evidence="6" id="KW-0560">Oxidoreductase</keyword>
<dbReference type="GO" id="GO:0016121">
    <property type="term" value="P:carotene catabolic process"/>
    <property type="evidence" value="ECO:0007669"/>
    <property type="project" value="TreeGrafter"/>
</dbReference>
<evidence type="ECO:0000313" key="11">
    <source>
        <dbReference type="Proteomes" id="UP000479710"/>
    </source>
</evidence>
<dbReference type="GO" id="GO:0010436">
    <property type="term" value="F:carotenoid dioxygenase activity"/>
    <property type="evidence" value="ECO:0007669"/>
    <property type="project" value="TreeGrafter"/>
</dbReference>
<keyword evidence="9" id="KW-0812">Transmembrane</keyword>
<dbReference type="Pfam" id="PF03055">
    <property type="entry name" value="RPE65"/>
    <property type="match status" value="1"/>
</dbReference>
<protein>
    <submittedName>
        <fullName evidence="10">Uncharacterized protein</fullName>
    </submittedName>
</protein>
<gene>
    <name evidence="10" type="ORF">E2562_032270</name>
</gene>
<feature type="transmembrane region" description="Helical" evidence="9">
    <location>
        <begin position="243"/>
        <end position="264"/>
    </location>
</feature>
<sequence>MVVRGGSFVRLDCAKVPRIGVLPRYAQDESEMKWFEVLGFNLMHTTNAWDEADGEEIVLVAPNNLSINHILGNMELVQARVDMVRINLNTGAVSCTTLSSERLEFGVVHKGHVGRPNRYGYFGVSGPMPMISGITKLDFDRVGTGDCMVTRHDFSPGCFAGEPFFLLDNINGDGKEDNAYVVCFTHEEATAESRFVVMDARSPELRYCRRVVAPSPIEPRRHPRPLSPASSGGVLSAMVPHVMLGYTVVVVILAYFLLFSGFFINRDRIPEY</sequence>
<name>A0A6G1F0F0_9ORYZ</name>
<evidence type="ECO:0000256" key="9">
    <source>
        <dbReference type="SAM" id="Phobius"/>
    </source>
</evidence>
<evidence type="ECO:0000313" key="10">
    <source>
        <dbReference type="EMBL" id="KAF0930380.1"/>
    </source>
</evidence>
<dbReference type="PANTHER" id="PTHR10543:SF46">
    <property type="entry name" value="CAROTENOID CLEAVAGE DIOXYGENASE 4, CHLOROPLASTIC-RELATED"/>
    <property type="match status" value="1"/>
</dbReference>
<evidence type="ECO:0000256" key="5">
    <source>
        <dbReference type="ARBA" id="ARBA00022946"/>
    </source>
</evidence>
<evidence type="ECO:0000256" key="2">
    <source>
        <dbReference type="ARBA" id="ARBA00006787"/>
    </source>
</evidence>
<keyword evidence="6" id="KW-0223">Dioxygenase</keyword>
<dbReference type="OrthoDB" id="1069523at2759"/>
<evidence type="ECO:0000256" key="1">
    <source>
        <dbReference type="ARBA" id="ARBA00004229"/>
    </source>
</evidence>
<dbReference type="InterPro" id="IPR004294">
    <property type="entry name" value="Carotenoid_Oase"/>
</dbReference>
<keyword evidence="5" id="KW-0809">Transit peptide</keyword>
<dbReference type="EMBL" id="SPHZ02000002">
    <property type="protein sequence ID" value="KAF0930380.1"/>
    <property type="molecule type" value="Genomic_DNA"/>
</dbReference>
<feature type="binding site" evidence="8">
    <location>
        <position position="44"/>
    </location>
    <ligand>
        <name>Fe cation</name>
        <dbReference type="ChEBI" id="CHEBI:24875"/>
        <note>catalytic</note>
    </ligand>
</feature>
<dbReference type="PANTHER" id="PTHR10543">
    <property type="entry name" value="BETA-CAROTENE DIOXYGENASE"/>
    <property type="match status" value="1"/>
</dbReference>
<evidence type="ECO:0000256" key="3">
    <source>
        <dbReference type="ARBA" id="ARBA00022640"/>
    </source>
</evidence>
<organism evidence="10 11">
    <name type="scientific">Oryza meyeriana var. granulata</name>
    <dbReference type="NCBI Taxonomy" id="110450"/>
    <lineage>
        <taxon>Eukaryota</taxon>
        <taxon>Viridiplantae</taxon>
        <taxon>Streptophyta</taxon>
        <taxon>Embryophyta</taxon>
        <taxon>Tracheophyta</taxon>
        <taxon>Spermatophyta</taxon>
        <taxon>Magnoliopsida</taxon>
        <taxon>Liliopsida</taxon>
        <taxon>Poales</taxon>
        <taxon>Poaceae</taxon>
        <taxon>BOP clade</taxon>
        <taxon>Oryzoideae</taxon>
        <taxon>Oryzeae</taxon>
        <taxon>Oryzinae</taxon>
        <taxon>Oryza</taxon>
        <taxon>Oryza meyeriana</taxon>
    </lineage>
</organism>
<comment type="cofactor">
    <cofactor evidence="8">
        <name>Fe(2+)</name>
        <dbReference type="ChEBI" id="CHEBI:29033"/>
    </cofactor>
    <text evidence="8">Binds 1 Fe(2+) ion per subunit.</text>
</comment>
<keyword evidence="11" id="KW-1185">Reference proteome</keyword>
<dbReference type="AlphaFoldDB" id="A0A6G1F0F0"/>
<keyword evidence="4 8" id="KW-0479">Metal-binding</keyword>
<comment type="caution">
    <text evidence="10">The sequence shown here is derived from an EMBL/GenBank/DDBJ whole genome shotgun (WGS) entry which is preliminary data.</text>
</comment>
<keyword evidence="9" id="KW-0472">Membrane</keyword>
<accession>A0A6G1F0F0</accession>
<dbReference type="GO" id="GO:0009570">
    <property type="term" value="C:chloroplast stroma"/>
    <property type="evidence" value="ECO:0007669"/>
    <property type="project" value="TreeGrafter"/>
</dbReference>
<evidence type="ECO:0000256" key="4">
    <source>
        <dbReference type="ARBA" id="ARBA00022723"/>
    </source>
</evidence>
<evidence type="ECO:0000256" key="7">
    <source>
        <dbReference type="ARBA" id="ARBA00023004"/>
    </source>
</evidence>
<evidence type="ECO:0000256" key="8">
    <source>
        <dbReference type="PIRSR" id="PIRSR604294-1"/>
    </source>
</evidence>
<proteinExistence type="inferred from homology"/>
<dbReference type="GO" id="GO:0046872">
    <property type="term" value="F:metal ion binding"/>
    <property type="evidence" value="ECO:0007669"/>
    <property type="project" value="UniProtKB-KW"/>
</dbReference>
<comment type="similarity">
    <text evidence="2">Belongs to the carotenoid oxygenase family.</text>
</comment>
<comment type="subcellular location">
    <subcellularLocation>
        <location evidence="1">Plastid</location>
        <location evidence="1">Chloroplast</location>
    </subcellularLocation>
</comment>
<keyword evidence="9" id="KW-1133">Transmembrane helix</keyword>
<dbReference type="Proteomes" id="UP000479710">
    <property type="component" value="Unassembled WGS sequence"/>
</dbReference>
<keyword evidence="3" id="KW-0934">Plastid</keyword>
<evidence type="ECO:0000256" key="6">
    <source>
        <dbReference type="ARBA" id="ARBA00022964"/>
    </source>
</evidence>